<evidence type="ECO:0000313" key="3">
    <source>
        <dbReference type="Proteomes" id="UP000251035"/>
    </source>
</evidence>
<sequence>MNRIHPLSCPGRRASIQWQGLLQPGLQLQVSTIRNPNGYPPSRVRKEGAHEAGILGCGQGQLERSGLKRLKASSQENKIVRINNRIRGIVPLAGHVD</sequence>
<dbReference type="EMBL" id="QFGG01000001">
    <property type="protein sequence ID" value="TID46771.1"/>
    <property type="molecule type" value="Genomic_DNA"/>
</dbReference>
<evidence type="ECO:0000313" key="4">
    <source>
        <dbReference type="Proteomes" id="UP000306421"/>
    </source>
</evidence>
<dbReference type="EMBL" id="QCXM01000001">
    <property type="protein sequence ID" value="PUT49407.1"/>
    <property type="molecule type" value="Genomic_DNA"/>
</dbReference>
<comment type="caution">
    <text evidence="2">The sequence shown here is derived from an EMBL/GenBank/DDBJ whole genome shotgun (WGS) entry which is preliminary data.</text>
</comment>
<gene>
    <name evidence="1" type="ORF">DB745_01520</name>
    <name evidence="2" type="ORF">DIZ81_01515</name>
</gene>
<dbReference type="RefSeq" id="WP_108290623.1">
    <property type="nucleotide sequence ID" value="NZ_JAWVLH010000002.1"/>
</dbReference>
<evidence type="ECO:0000313" key="1">
    <source>
        <dbReference type="EMBL" id="PUT49407.1"/>
    </source>
</evidence>
<dbReference type="Proteomes" id="UP000306421">
    <property type="component" value="Unassembled WGS sequence"/>
</dbReference>
<evidence type="ECO:0000313" key="2">
    <source>
        <dbReference type="EMBL" id="TID46771.1"/>
    </source>
</evidence>
<dbReference type="AlphaFoldDB" id="A0AB38NBL7"/>
<protein>
    <submittedName>
        <fullName evidence="2">Uncharacterized protein</fullName>
    </submittedName>
</protein>
<keyword evidence="3" id="KW-1185">Reference proteome</keyword>
<organism evidence="2 4">
    <name type="scientific">Legionella taurinensis</name>
    <dbReference type="NCBI Taxonomy" id="70611"/>
    <lineage>
        <taxon>Bacteria</taxon>
        <taxon>Pseudomonadati</taxon>
        <taxon>Pseudomonadota</taxon>
        <taxon>Gammaproteobacteria</taxon>
        <taxon>Legionellales</taxon>
        <taxon>Legionellaceae</taxon>
        <taxon>Legionella</taxon>
    </lineage>
</organism>
<accession>A0AB38NBL7</accession>
<proteinExistence type="predicted"/>
<reference evidence="2 4" key="2">
    <citation type="submission" date="2018-04" db="EMBL/GenBank/DDBJ databases">
        <title>Whole genome sequence comparison of clinical and drinking water Legionella pneumophila isolates.</title>
        <authorList>
            <person name="Garner E."/>
        </authorList>
    </citation>
    <scope>NUCLEOTIDE SEQUENCE [LARGE SCALE GENOMIC DNA]</scope>
    <source>
        <strain evidence="2 4">WH02</strain>
    </source>
</reference>
<name>A0AB38NBL7_9GAMM</name>
<reference evidence="1 3" key="1">
    <citation type="submission" date="2018-04" db="EMBL/GenBank/DDBJ databases">
        <title>Whole genome sequence comparison of clinical and drinking water Legionella pneumophila isolates associated with the Flint Water Crisis.</title>
        <authorList>
            <person name="Garner E."/>
            <person name="Brown C."/>
            <person name="Schwake O."/>
            <person name="Coil D."/>
            <person name="Jospin G."/>
            <person name="Eisen J."/>
            <person name="Edwards M."/>
            <person name="Pruden A."/>
        </authorList>
    </citation>
    <scope>NUCLEOTIDE SEQUENCE [LARGE SCALE GENOMIC DNA]</scope>
    <source>
        <strain evidence="1 3">Genessee03</strain>
    </source>
</reference>
<dbReference type="Proteomes" id="UP000251035">
    <property type="component" value="Unassembled WGS sequence"/>
</dbReference>